<keyword evidence="2" id="KW-0488">Methylation</keyword>
<proteinExistence type="inferred from homology"/>
<dbReference type="Pfam" id="PF00114">
    <property type="entry name" value="Pilin"/>
    <property type="match status" value="1"/>
</dbReference>
<name>A0A0S4WGT8_RALSL</name>
<dbReference type="InterPro" id="IPR012902">
    <property type="entry name" value="N_methyl_site"/>
</dbReference>
<reference evidence="4" key="1">
    <citation type="submission" date="2015-10" db="EMBL/GenBank/DDBJ databases">
        <authorList>
            <person name="Gilbert D.G."/>
        </authorList>
    </citation>
    <scope>NUCLEOTIDE SEQUENCE</scope>
    <source>
        <strain evidence="4">Phyl III-seqv23</strain>
    </source>
</reference>
<accession>A0A0S4WGT8</accession>
<keyword evidence="3" id="KW-0281">Fimbrium</keyword>
<sequence length="216" mass="22492">MSAENCQLEAGDHPNRVSFSATASVFRLARSLLYLPRIIFNHTFRGNFMKSMRHLNKRVQKGFTLIELMIVVAIVGILAAIAIPAYQDYTVRARVTEGLSLAAQAKALVSENAANAQSDLSVGSSVFTPTKNVANLTIAGTGTVPGQITVTYTTAAGGGTLALVPTAAGTALPVSSAPSGPIMWTCYAQNKAQAASSVAPSGTMSLAAKYAPAECR</sequence>
<dbReference type="GO" id="GO:0009289">
    <property type="term" value="C:pilus"/>
    <property type="evidence" value="ECO:0007669"/>
    <property type="project" value="InterPro"/>
</dbReference>
<dbReference type="SUPFAM" id="SSF54523">
    <property type="entry name" value="Pili subunits"/>
    <property type="match status" value="1"/>
</dbReference>
<evidence type="ECO:0000256" key="3">
    <source>
        <dbReference type="RuleBase" id="RU000389"/>
    </source>
</evidence>
<dbReference type="AlphaFoldDB" id="A0A0S4WGT8"/>
<dbReference type="InterPro" id="IPR001082">
    <property type="entry name" value="Pilin"/>
</dbReference>
<dbReference type="InterPro" id="IPR045584">
    <property type="entry name" value="Pilin-like"/>
</dbReference>
<gene>
    <name evidence="4" type="ORF">TO10_v1_490066</name>
</gene>
<comment type="similarity">
    <text evidence="1 3">Belongs to the N-Me-Phe pilin family.</text>
</comment>
<dbReference type="EMBL" id="LN899827">
    <property type="protein sequence ID" value="CUV46043.1"/>
    <property type="molecule type" value="Genomic_DNA"/>
</dbReference>
<evidence type="ECO:0000256" key="2">
    <source>
        <dbReference type="ARBA" id="ARBA00022481"/>
    </source>
</evidence>
<dbReference type="Gene3D" id="3.30.700.10">
    <property type="entry name" value="Glycoprotein, Type 4 Pilin"/>
    <property type="match status" value="1"/>
</dbReference>
<dbReference type="NCBIfam" id="TIGR02532">
    <property type="entry name" value="IV_pilin_GFxxxE"/>
    <property type="match status" value="1"/>
</dbReference>
<dbReference type="GO" id="GO:0007155">
    <property type="term" value="P:cell adhesion"/>
    <property type="evidence" value="ECO:0007669"/>
    <property type="project" value="InterPro"/>
</dbReference>
<dbReference type="PROSITE" id="PS00409">
    <property type="entry name" value="PROKAR_NTER_METHYL"/>
    <property type="match status" value="1"/>
</dbReference>
<evidence type="ECO:0000256" key="1">
    <source>
        <dbReference type="ARBA" id="ARBA00005233"/>
    </source>
</evidence>
<evidence type="ECO:0000313" key="4">
    <source>
        <dbReference type="EMBL" id="CUV46043.1"/>
    </source>
</evidence>
<dbReference type="PANTHER" id="PTHR30093">
    <property type="entry name" value="GENERAL SECRETION PATHWAY PROTEIN G"/>
    <property type="match status" value="1"/>
</dbReference>
<organism evidence="4">
    <name type="scientific">Ralstonia solanacearum</name>
    <name type="common">Pseudomonas solanacearum</name>
    <dbReference type="NCBI Taxonomy" id="305"/>
    <lineage>
        <taxon>Bacteria</taxon>
        <taxon>Pseudomonadati</taxon>
        <taxon>Pseudomonadota</taxon>
        <taxon>Betaproteobacteria</taxon>
        <taxon>Burkholderiales</taxon>
        <taxon>Burkholderiaceae</taxon>
        <taxon>Ralstonia</taxon>
        <taxon>Ralstonia solanacearum species complex</taxon>
    </lineage>
</organism>
<protein>
    <submittedName>
        <fullName evidence="4">Type 4 fimbrial pilin signal peptide protein</fullName>
    </submittedName>
</protein>
<dbReference type="PANTHER" id="PTHR30093:SF34">
    <property type="entry name" value="PREPILIN PEPTIDASE-DEPENDENT PROTEIN D"/>
    <property type="match status" value="1"/>
</dbReference>
<dbReference type="Pfam" id="PF07963">
    <property type="entry name" value="N_methyl"/>
    <property type="match status" value="1"/>
</dbReference>